<accession>A0A1G5WSA0</accession>
<dbReference type="EMBL" id="FMXB01000012">
    <property type="protein sequence ID" value="SDA60912.1"/>
    <property type="molecule type" value="Genomic_DNA"/>
</dbReference>
<evidence type="ECO:0000256" key="1">
    <source>
        <dbReference type="SAM" id="Phobius"/>
    </source>
</evidence>
<sequence>MAIIGTTIFSHIIPVIFGFFGLLLIISGILDENNPKLGLGIVLFLAACAFPYVALHALI</sequence>
<dbReference type="Proteomes" id="UP000323439">
    <property type="component" value="Unassembled WGS sequence"/>
</dbReference>
<evidence type="ECO:0000313" key="2">
    <source>
        <dbReference type="EMBL" id="SDA60912.1"/>
    </source>
</evidence>
<feature type="transmembrane region" description="Helical" evidence="1">
    <location>
        <begin position="12"/>
        <end position="30"/>
    </location>
</feature>
<dbReference type="RefSeq" id="WP_149732154.1">
    <property type="nucleotide sequence ID" value="NZ_FMXB01000012.1"/>
</dbReference>
<keyword evidence="3" id="KW-1185">Reference proteome</keyword>
<feature type="transmembrane region" description="Helical" evidence="1">
    <location>
        <begin position="36"/>
        <end position="55"/>
    </location>
</feature>
<protein>
    <submittedName>
        <fullName evidence="2">Uncharacterized protein</fullName>
    </submittedName>
</protein>
<keyword evidence="1" id="KW-1133">Transmembrane helix</keyword>
<dbReference type="STRING" id="230361.sm9_1391"/>
<keyword evidence="1" id="KW-0472">Membrane</keyword>
<organism evidence="2 3">
    <name type="scientific">Methanobrevibacter millerae</name>
    <dbReference type="NCBI Taxonomy" id="230361"/>
    <lineage>
        <taxon>Archaea</taxon>
        <taxon>Methanobacteriati</taxon>
        <taxon>Methanobacteriota</taxon>
        <taxon>Methanomada group</taxon>
        <taxon>Methanobacteria</taxon>
        <taxon>Methanobacteriales</taxon>
        <taxon>Methanobacteriaceae</taxon>
        <taxon>Methanobrevibacter</taxon>
    </lineage>
</organism>
<gene>
    <name evidence="2" type="ORF">SAMN02910315_01623</name>
</gene>
<reference evidence="2 3" key="1">
    <citation type="submission" date="2016-10" db="EMBL/GenBank/DDBJ databases">
        <authorList>
            <person name="Varghese N."/>
            <person name="Submissions S."/>
        </authorList>
    </citation>
    <scope>NUCLEOTIDE SEQUENCE [LARGE SCALE GENOMIC DNA]</scope>
    <source>
        <strain evidence="2 3">DSM 16643</strain>
    </source>
</reference>
<dbReference type="AlphaFoldDB" id="A0A1G5WSA0"/>
<name>A0A1G5WSA0_9EURY</name>
<proteinExistence type="predicted"/>
<keyword evidence="1" id="KW-0812">Transmembrane</keyword>
<evidence type="ECO:0000313" key="3">
    <source>
        <dbReference type="Proteomes" id="UP000323439"/>
    </source>
</evidence>